<protein>
    <submittedName>
        <fullName evidence="2">Uncharacterized protein</fullName>
    </submittedName>
</protein>
<accession>A0A8E2F785</accession>
<feature type="region of interest" description="Disordered" evidence="1">
    <location>
        <begin position="1"/>
        <end position="45"/>
    </location>
</feature>
<evidence type="ECO:0000256" key="1">
    <source>
        <dbReference type="SAM" id="MobiDB-lite"/>
    </source>
</evidence>
<reference evidence="2 3" key="1">
    <citation type="journal article" date="2016" name="Nat. Commun.">
        <title>Ectomycorrhizal ecology is imprinted in the genome of the dominant symbiotic fungus Cenococcum geophilum.</title>
        <authorList>
            <consortium name="DOE Joint Genome Institute"/>
            <person name="Peter M."/>
            <person name="Kohler A."/>
            <person name="Ohm R.A."/>
            <person name="Kuo A."/>
            <person name="Krutzmann J."/>
            <person name="Morin E."/>
            <person name="Arend M."/>
            <person name="Barry K.W."/>
            <person name="Binder M."/>
            <person name="Choi C."/>
            <person name="Clum A."/>
            <person name="Copeland A."/>
            <person name="Grisel N."/>
            <person name="Haridas S."/>
            <person name="Kipfer T."/>
            <person name="LaButti K."/>
            <person name="Lindquist E."/>
            <person name="Lipzen A."/>
            <person name="Maire R."/>
            <person name="Meier B."/>
            <person name="Mihaltcheva S."/>
            <person name="Molinier V."/>
            <person name="Murat C."/>
            <person name="Poggeler S."/>
            <person name="Quandt C.A."/>
            <person name="Sperisen C."/>
            <person name="Tritt A."/>
            <person name="Tisserant E."/>
            <person name="Crous P.W."/>
            <person name="Henrissat B."/>
            <person name="Nehls U."/>
            <person name="Egli S."/>
            <person name="Spatafora J.W."/>
            <person name="Grigoriev I.V."/>
            <person name="Martin F.M."/>
        </authorList>
    </citation>
    <scope>NUCLEOTIDE SEQUENCE [LARGE SCALE GENOMIC DNA]</scope>
    <source>
        <strain evidence="2 3">CBS 207.34</strain>
    </source>
</reference>
<dbReference type="Proteomes" id="UP000250140">
    <property type="component" value="Unassembled WGS sequence"/>
</dbReference>
<feature type="compositionally biased region" description="Basic and acidic residues" evidence="1">
    <location>
        <begin position="1"/>
        <end position="11"/>
    </location>
</feature>
<organism evidence="2 3">
    <name type="scientific">Glonium stellatum</name>
    <dbReference type="NCBI Taxonomy" id="574774"/>
    <lineage>
        <taxon>Eukaryota</taxon>
        <taxon>Fungi</taxon>
        <taxon>Dikarya</taxon>
        <taxon>Ascomycota</taxon>
        <taxon>Pezizomycotina</taxon>
        <taxon>Dothideomycetes</taxon>
        <taxon>Pleosporomycetidae</taxon>
        <taxon>Gloniales</taxon>
        <taxon>Gloniaceae</taxon>
        <taxon>Glonium</taxon>
    </lineage>
</organism>
<name>A0A8E2F785_9PEZI</name>
<evidence type="ECO:0000313" key="2">
    <source>
        <dbReference type="EMBL" id="OCL11411.1"/>
    </source>
</evidence>
<evidence type="ECO:0000313" key="3">
    <source>
        <dbReference type="Proteomes" id="UP000250140"/>
    </source>
</evidence>
<gene>
    <name evidence="2" type="ORF">AOQ84DRAFT_229354</name>
</gene>
<dbReference type="EMBL" id="KV749049">
    <property type="protein sequence ID" value="OCL11411.1"/>
    <property type="molecule type" value="Genomic_DNA"/>
</dbReference>
<sequence>MPVQEAIDKLNAEQPKTVCPFNSGSSSTQHTPTSDTKLEEGSLSPTMLFKLQQEKESDTEEGHRNTKKTVRDAEIILIEGPKSTTNQITEIEKGLERQVDILRVAAQNQCDEIREGTEKRIAILKDAADRQYDEIEKVTVKKVAMLKDAEGNQLKALDDMTKYAERLTVNAV</sequence>
<proteinExistence type="predicted"/>
<feature type="compositionally biased region" description="Polar residues" evidence="1">
    <location>
        <begin position="20"/>
        <end position="35"/>
    </location>
</feature>
<keyword evidence="3" id="KW-1185">Reference proteome</keyword>
<dbReference type="AlphaFoldDB" id="A0A8E2F785"/>